<feature type="region of interest" description="Disordered" evidence="9">
    <location>
        <begin position="1"/>
        <end position="30"/>
    </location>
</feature>
<dbReference type="InterPro" id="IPR050925">
    <property type="entry name" value="Rhomboid_protease_S54"/>
</dbReference>
<dbReference type="InterPro" id="IPR035952">
    <property type="entry name" value="Rhomboid-like_sf"/>
</dbReference>
<protein>
    <recommendedName>
        <fullName evidence="4">rhomboid protease</fullName>
        <ecNumber evidence="4">3.4.21.105</ecNumber>
    </recommendedName>
</protein>
<keyword evidence="5 10" id="KW-0812">Transmembrane</keyword>
<evidence type="ECO:0000313" key="12">
    <source>
        <dbReference type="EMBL" id="CAH3023674.1"/>
    </source>
</evidence>
<evidence type="ECO:0000256" key="5">
    <source>
        <dbReference type="ARBA" id="ARBA00022692"/>
    </source>
</evidence>
<feature type="transmembrane region" description="Helical" evidence="10">
    <location>
        <begin position="39"/>
        <end position="62"/>
    </location>
</feature>
<dbReference type="Proteomes" id="UP001159427">
    <property type="component" value="Unassembled WGS sequence"/>
</dbReference>
<evidence type="ECO:0000259" key="11">
    <source>
        <dbReference type="Pfam" id="PF01694"/>
    </source>
</evidence>
<evidence type="ECO:0000256" key="6">
    <source>
        <dbReference type="ARBA" id="ARBA00022801"/>
    </source>
</evidence>
<comment type="subcellular location">
    <subcellularLocation>
        <location evidence="2">Membrane</location>
        <topology evidence="2">Multi-pass membrane protein</topology>
    </subcellularLocation>
</comment>
<feature type="transmembrane region" description="Helical" evidence="10">
    <location>
        <begin position="181"/>
        <end position="202"/>
    </location>
</feature>
<evidence type="ECO:0000256" key="3">
    <source>
        <dbReference type="ARBA" id="ARBA00009045"/>
    </source>
</evidence>
<feature type="transmembrane region" description="Helical" evidence="10">
    <location>
        <begin position="262"/>
        <end position="284"/>
    </location>
</feature>
<dbReference type="PANTHER" id="PTHR43731">
    <property type="entry name" value="RHOMBOID PROTEASE"/>
    <property type="match status" value="1"/>
</dbReference>
<feature type="transmembrane region" description="Helical" evidence="10">
    <location>
        <begin position="234"/>
        <end position="256"/>
    </location>
</feature>
<dbReference type="PANTHER" id="PTHR43731:SF14">
    <property type="entry name" value="PRESENILIN-ASSOCIATED RHOMBOID-LIKE PROTEIN, MITOCHONDRIAL"/>
    <property type="match status" value="1"/>
</dbReference>
<keyword evidence="13" id="KW-1185">Reference proteome</keyword>
<dbReference type="SUPFAM" id="SSF144091">
    <property type="entry name" value="Rhomboid-like"/>
    <property type="match status" value="1"/>
</dbReference>
<feature type="transmembrane region" description="Helical" evidence="10">
    <location>
        <begin position="105"/>
        <end position="123"/>
    </location>
</feature>
<evidence type="ECO:0000256" key="9">
    <source>
        <dbReference type="SAM" id="MobiDB-lite"/>
    </source>
</evidence>
<name>A0ABN8M7M1_9CNID</name>
<dbReference type="Gene3D" id="1.20.1540.10">
    <property type="entry name" value="Rhomboid-like"/>
    <property type="match status" value="1"/>
</dbReference>
<evidence type="ECO:0000256" key="10">
    <source>
        <dbReference type="SAM" id="Phobius"/>
    </source>
</evidence>
<evidence type="ECO:0000256" key="1">
    <source>
        <dbReference type="ARBA" id="ARBA00000156"/>
    </source>
</evidence>
<keyword evidence="6" id="KW-0378">Hydrolase</keyword>
<dbReference type="EC" id="3.4.21.105" evidence="4"/>
<dbReference type="Pfam" id="PF01694">
    <property type="entry name" value="Rhomboid"/>
    <property type="match status" value="1"/>
</dbReference>
<evidence type="ECO:0000256" key="4">
    <source>
        <dbReference type="ARBA" id="ARBA00013039"/>
    </source>
</evidence>
<dbReference type="EMBL" id="CALNXI010000270">
    <property type="protein sequence ID" value="CAH3023674.1"/>
    <property type="molecule type" value="Genomic_DNA"/>
</dbReference>
<gene>
    <name evidence="12" type="ORF">PEVE_00020108</name>
</gene>
<feature type="transmembrane region" description="Helical" evidence="10">
    <location>
        <begin position="208"/>
        <end position="227"/>
    </location>
</feature>
<evidence type="ECO:0000256" key="8">
    <source>
        <dbReference type="ARBA" id="ARBA00023136"/>
    </source>
</evidence>
<keyword evidence="7 10" id="KW-1133">Transmembrane helix</keyword>
<feature type="domain" description="Peptidase S54 rhomboid" evidence="11">
    <location>
        <begin position="142"/>
        <end position="285"/>
    </location>
</feature>
<comment type="caution">
    <text evidence="12">The sequence shown here is derived from an EMBL/GenBank/DDBJ whole genome shotgun (WGS) entry which is preliminary data.</text>
</comment>
<reference evidence="12 13" key="1">
    <citation type="submission" date="2022-05" db="EMBL/GenBank/DDBJ databases">
        <authorList>
            <consortium name="Genoscope - CEA"/>
            <person name="William W."/>
        </authorList>
    </citation>
    <scope>NUCLEOTIDE SEQUENCE [LARGE SCALE GENOMIC DNA]</scope>
</reference>
<evidence type="ECO:0000256" key="7">
    <source>
        <dbReference type="ARBA" id="ARBA00022989"/>
    </source>
</evidence>
<accession>A0ABN8M7M1</accession>
<evidence type="ECO:0000256" key="2">
    <source>
        <dbReference type="ARBA" id="ARBA00004141"/>
    </source>
</evidence>
<organism evidence="12 13">
    <name type="scientific">Porites evermanni</name>
    <dbReference type="NCBI Taxonomy" id="104178"/>
    <lineage>
        <taxon>Eukaryota</taxon>
        <taxon>Metazoa</taxon>
        <taxon>Cnidaria</taxon>
        <taxon>Anthozoa</taxon>
        <taxon>Hexacorallia</taxon>
        <taxon>Scleractinia</taxon>
        <taxon>Fungiina</taxon>
        <taxon>Poritidae</taxon>
        <taxon>Porites</taxon>
    </lineage>
</organism>
<comment type="similarity">
    <text evidence="3">Belongs to the peptidase S54 family.</text>
</comment>
<dbReference type="InterPro" id="IPR022764">
    <property type="entry name" value="Peptidase_S54_rhomboid_dom"/>
</dbReference>
<evidence type="ECO:0000313" key="13">
    <source>
        <dbReference type="Proteomes" id="UP001159427"/>
    </source>
</evidence>
<keyword evidence="8 10" id="KW-0472">Membrane</keyword>
<sequence>MYSRSRRYSGDGRVQHRKRLGKRELHPGRPEDESKFKMIVRPLGFTVVTGAVSFGACSILQYEKVRSSYIHKNQAYSPSTGSKKQFGIRDMFNKWWNSLRDGSKTASVIIFLNTTVFLLWKIPQMQNFMWKWFTMPPGPGSSVRLLTSAFSHMDFWHLGVNMFVLWSFAPHVEALLGKEQFIAFYLTGGVFASFASTAYKVIVTSSPLGASLGASGALLAVLSLWCIHEPDTRLAIVFLPFLTFSAGTGLVAIAGFDLAGLIFRWQFFDHAAHLGGVLFGGLYLKYGHHYLWEKRSWLISHWHKLRAGNKRS</sequence>
<proteinExistence type="inferred from homology"/>
<comment type="catalytic activity">
    <reaction evidence="1">
        <text>Cleaves type-1 transmembrane domains using a catalytic dyad composed of serine and histidine that are contributed by different transmembrane domains.</text>
        <dbReference type="EC" id="3.4.21.105"/>
    </reaction>
</comment>